<proteinExistence type="predicted"/>
<keyword evidence="2" id="KW-1185">Reference proteome</keyword>
<gene>
    <name evidence="1" type="ORF">EVAR_35306_1</name>
</gene>
<accession>A0A4C1XHP4</accession>
<name>A0A4C1XHP4_EUMVA</name>
<dbReference type="Proteomes" id="UP000299102">
    <property type="component" value="Unassembled WGS sequence"/>
</dbReference>
<reference evidence="1 2" key="1">
    <citation type="journal article" date="2019" name="Commun. Biol.">
        <title>The bagworm genome reveals a unique fibroin gene that provides high tensile strength.</title>
        <authorList>
            <person name="Kono N."/>
            <person name="Nakamura H."/>
            <person name="Ohtoshi R."/>
            <person name="Tomita M."/>
            <person name="Numata K."/>
            <person name="Arakawa K."/>
        </authorList>
    </citation>
    <scope>NUCLEOTIDE SEQUENCE [LARGE SCALE GENOMIC DNA]</scope>
</reference>
<organism evidence="1 2">
    <name type="scientific">Eumeta variegata</name>
    <name type="common">Bagworm moth</name>
    <name type="synonym">Eumeta japonica</name>
    <dbReference type="NCBI Taxonomy" id="151549"/>
    <lineage>
        <taxon>Eukaryota</taxon>
        <taxon>Metazoa</taxon>
        <taxon>Ecdysozoa</taxon>
        <taxon>Arthropoda</taxon>
        <taxon>Hexapoda</taxon>
        <taxon>Insecta</taxon>
        <taxon>Pterygota</taxon>
        <taxon>Neoptera</taxon>
        <taxon>Endopterygota</taxon>
        <taxon>Lepidoptera</taxon>
        <taxon>Glossata</taxon>
        <taxon>Ditrysia</taxon>
        <taxon>Tineoidea</taxon>
        <taxon>Psychidae</taxon>
        <taxon>Oiketicinae</taxon>
        <taxon>Eumeta</taxon>
    </lineage>
</organism>
<protein>
    <submittedName>
        <fullName evidence="1">Uncharacterized protein</fullName>
    </submittedName>
</protein>
<sequence>MLSELSSLCSRVRLLLFANTRDHQVVVHADGYGPHKQGATATLQHYNYDLKHFLFRINEEANFTKMWPYGRRPRSRCSGKRERHCTGRCD</sequence>
<comment type="caution">
    <text evidence="1">The sequence shown here is derived from an EMBL/GenBank/DDBJ whole genome shotgun (WGS) entry which is preliminary data.</text>
</comment>
<evidence type="ECO:0000313" key="2">
    <source>
        <dbReference type="Proteomes" id="UP000299102"/>
    </source>
</evidence>
<dbReference type="EMBL" id="BGZK01000869">
    <property type="protein sequence ID" value="GBP63416.1"/>
    <property type="molecule type" value="Genomic_DNA"/>
</dbReference>
<evidence type="ECO:0000313" key="1">
    <source>
        <dbReference type="EMBL" id="GBP63416.1"/>
    </source>
</evidence>
<dbReference type="AlphaFoldDB" id="A0A4C1XHP4"/>